<dbReference type="AlphaFoldDB" id="L0FX38"/>
<dbReference type="PATRIC" id="fig|926556.3.peg.965"/>
<dbReference type="InterPro" id="IPR011004">
    <property type="entry name" value="Trimer_LpxA-like_sf"/>
</dbReference>
<keyword evidence="3" id="KW-0012">Acyltransferase</keyword>
<dbReference type="Proteomes" id="UP000010796">
    <property type="component" value="Chromosome"/>
</dbReference>
<dbReference type="GO" id="GO:0016746">
    <property type="term" value="F:acyltransferase activity"/>
    <property type="evidence" value="ECO:0007669"/>
    <property type="project" value="UniProtKB-KW"/>
</dbReference>
<dbReference type="HOGENOM" id="CLU_051638_7_0_10"/>
<proteinExistence type="predicted"/>
<evidence type="ECO:0000313" key="5">
    <source>
        <dbReference type="Proteomes" id="UP000010796"/>
    </source>
</evidence>
<keyword evidence="5" id="KW-1185">Reference proteome</keyword>
<dbReference type="EMBL" id="CP003346">
    <property type="protein sequence ID" value="AGA77215.1"/>
    <property type="molecule type" value="Genomic_DNA"/>
</dbReference>
<dbReference type="PROSITE" id="PS00101">
    <property type="entry name" value="HEXAPEP_TRANSFERASES"/>
    <property type="match status" value="1"/>
</dbReference>
<accession>L0FX38</accession>
<dbReference type="Pfam" id="PF00132">
    <property type="entry name" value="Hexapep"/>
    <property type="match status" value="1"/>
</dbReference>
<dbReference type="Gene3D" id="2.160.10.10">
    <property type="entry name" value="Hexapeptide repeat proteins"/>
    <property type="match status" value="1"/>
</dbReference>
<reference evidence="5" key="1">
    <citation type="submission" date="2012-02" db="EMBL/GenBank/DDBJ databases">
        <title>The complete genome of Echinicola vietnamensis DSM 17526.</title>
        <authorList>
            <person name="Lucas S."/>
            <person name="Copeland A."/>
            <person name="Lapidus A."/>
            <person name="Glavina del Rio T."/>
            <person name="Dalin E."/>
            <person name="Tice H."/>
            <person name="Bruce D."/>
            <person name="Goodwin L."/>
            <person name="Pitluck S."/>
            <person name="Peters L."/>
            <person name="Ovchinnikova G."/>
            <person name="Teshima H."/>
            <person name="Kyrpides N."/>
            <person name="Mavromatis K."/>
            <person name="Ivanova N."/>
            <person name="Brettin T."/>
            <person name="Detter J.C."/>
            <person name="Han C."/>
            <person name="Larimer F."/>
            <person name="Land M."/>
            <person name="Hauser L."/>
            <person name="Markowitz V."/>
            <person name="Cheng J.-F."/>
            <person name="Hugenholtz P."/>
            <person name="Woyke T."/>
            <person name="Wu D."/>
            <person name="Brambilla E."/>
            <person name="Klenk H.-P."/>
            <person name="Eisen J.A."/>
        </authorList>
    </citation>
    <scope>NUCLEOTIDE SEQUENCE [LARGE SCALE GENOMIC DNA]</scope>
    <source>
        <strain evidence="5">DSM 17526 / LMG 23754 / KMM 6221</strain>
    </source>
</reference>
<dbReference type="STRING" id="926556.Echvi_0942"/>
<keyword evidence="1 4" id="KW-0808">Transferase</keyword>
<dbReference type="PANTHER" id="PTHR23416">
    <property type="entry name" value="SIALIC ACID SYNTHASE-RELATED"/>
    <property type="match status" value="1"/>
</dbReference>
<dbReference type="KEGG" id="evi:Echvi_0942"/>
<name>L0FX38_ECHVK</name>
<evidence type="ECO:0000256" key="3">
    <source>
        <dbReference type="ARBA" id="ARBA00023315"/>
    </source>
</evidence>
<dbReference type="InterPro" id="IPR018357">
    <property type="entry name" value="Hexapep_transf_CS"/>
</dbReference>
<evidence type="ECO:0000256" key="2">
    <source>
        <dbReference type="ARBA" id="ARBA00022737"/>
    </source>
</evidence>
<dbReference type="PANTHER" id="PTHR23416:SF78">
    <property type="entry name" value="LIPOPOLYSACCHARIDE BIOSYNTHESIS O-ACETYL TRANSFERASE WBBJ-RELATED"/>
    <property type="match status" value="1"/>
</dbReference>
<dbReference type="CDD" id="cd04647">
    <property type="entry name" value="LbH_MAT_like"/>
    <property type="match status" value="1"/>
</dbReference>
<dbReference type="SUPFAM" id="SSF51161">
    <property type="entry name" value="Trimeric LpxA-like enzymes"/>
    <property type="match status" value="2"/>
</dbReference>
<organism evidence="4 5">
    <name type="scientific">Echinicola vietnamensis (strain DSM 17526 / LMG 23754 / KMM 6221)</name>
    <dbReference type="NCBI Taxonomy" id="926556"/>
    <lineage>
        <taxon>Bacteria</taxon>
        <taxon>Pseudomonadati</taxon>
        <taxon>Bacteroidota</taxon>
        <taxon>Cytophagia</taxon>
        <taxon>Cytophagales</taxon>
        <taxon>Cyclobacteriaceae</taxon>
        <taxon>Echinicola</taxon>
    </lineage>
</organism>
<dbReference type="RefSeq" id="WP_015264779.1">
    <property type="nucleotide sequence ID" value="NC_019904.1"/>
</dbReference>
<protein>
    <submittedName>
        <fullName evidence="4">Acetyltransferase (Isoleucine patch superfamily)</fullName>
    </submittedName>
</protein>
<evidence type="ECO:0000256" key="1">
    <source>
        <dbReference type="ARBA" id="ARBA00022679"/>
    </source>
</evidence>
<dbReference type="OrthoDB" id="9814490at2"/>
<dbReference type="eggNOG" id="COG0110">
    <property type="taxonomic scope" value="Bacteria"/>
</dbReference>
<dbReference type="InterPro" id="IPR051159">
    <property type="entry name" value="Hexapeptide_acetyltransf"/>
</dbReference>
<sequence>MANFIQRTLTNLTGIDLSDRFDENWDSLSTLGVLWRMSGWFIRGCFRRLWFKSSEGMLLIGKRVTIRQARYLSVGKNFIAQDNCEINCLSQKGIVFGDKVTVGSYAIIRPTNLYGGEAGVGLKVGNNSSIGPYAYIGCSGYIEIGDNVMMSPRVSIYSENHNFDDTESPMIEQGVTRSFAKIEDDCWIASNSIILAGVTVGKGSVVAAGSVVTKDVPPYSIVGGNPAKLLKTRFEQKSAGKTANDQ</sequence>
<dbReference type="InterPro" id="IPR001451">
    <property type="entry name" value="Hexapep"/>
</dbReference>
<keyword evidence="2" id="KW-0677">Repeat</keyword>
<evidence type="ECO:0000313" key="4">
    <source>
        <dbReference type="EMBL" id="AGA77215.1"/>
    </source>
</evidence>
<gene>
    <name evidence="4" type="ordered locus">Echvi_0942</name>
</gene>